<evidence type="ECO:0000259" key="14">
    <source>
        <dbReference type="Pfam" id="PF08441"/>
    </source>
</evidence>
<dbReference type="InterPro" id="IPR013649">
    <property type="entry name" value="Integrin_alpha_Ig-like_1"/>
</dbReference>
<comment type="caution">
    <text evidence="17">The sequence shown here is derived from an EMBL/GenBank/DDBJ whole genome shotgun (WGS) entry which is preliminary data.</text>
</comment>
<dbReference type="PANTHER" id="PTHR23220">
    <property type="entry name" value="INTEGRIN ALPHA"/>
    <property type="match status" value="1"/>
</dbReference>
<evidence type="ECO:0000256" key="12">
    <source>
        <dbReference type="PROSITE-ProRule" id="PRU00803"/>
    </source>
</evidence>
<dbReference type="SMART" id="SM00191">
    <property type="entry name" value="Int_alpha"/>
    <property type="match status" value="2"/>
</dbReference>
<dbReference type="Gene3D" id="2.60.40.1530">
    <property type="entry name" value="ntegrin, alpha v. Chain A, domain 4"/>
    <property type="match status" value="1"/>
</dbReference>
<evidence type="ECO:0000256" key="3">
    <source>
        <dbReference type="ARBA" id="ARBA00022692"/>
    </source>
</evidence>
<dbReference type="GO" id="GO:0007160">
    <property type="term" value="P:cell-matrix adhesion"/>
    <property type="evidence" value="ECO:0007669"/>
    <property type="project" value="TreeGrafter"/>
</dbReference>
<evidence type="ECO:0000256" key="11">
    <source>
        <dbReference type="ARBA" id="ARBA00023180"/>
    </source>
</evidence>
<accession>A0AAV9R6K7</accession>
<keyword evidence="11" id="KW-0325">Glycoprotein</keyword>
<keyword evidence="5" id="KW-0677">Repeat</keyword>
<dbReference type="InterPro" id="IPR032695">
    <property type="entry name" value="Integrin_dom_sf"/>
</dbReference>
<dbReference type="Pfam" id="PF08441">
    <property type="entry name" value="Integrin_A_Ig_1"/>
    <property type="match status" value="1"/>
</dbReference>
<dbReference type="PANTHER" id="PTHR23220:SF9">
    <property type="entry name" value="INTEGRIN ALPHA-6"/>
    <property type="match status" value="1"/>
</dbReference>
<evidence type="ECO:0000256" key="2">
    <source>
        <dbReference type="ARBA" id="ARBA00008054"/>
    </source>
</evidence>
<evidence type="ECO:0000313" key="17">
    <source>
        <dbReference type="EMBL" id="KAK5603980.1"/>
    </source>
</evidence>
<keyword evidence="10 13" id="KW-0675">Receptor</keyword>
<evidence type="ECO:0000256" key="10">
    <source>
        <dbReference type="ARBA" id="ARBA00023170"/>
    </source>
</evidence>
<dbReference type="GO" id="GO:0050900">
    <property type="term" value="P:leukocyte migration"/>
    <property type="evidence" value="ECO:0007669"/>
    <property type="project" value="TreeGrafter"/>
</dbReference>
<evidence type="ECO:0000259" key="15">
    <source>
        <dbReference type="Pfam" id="PF20805"/>
    </source>
</evidence>
<evidence type="ECO:0000256" key="4">
    <source>
        <dbReference type="ARBA" id="ARBA00022729"/>
    </source>
</evidence>
<dbReference type="Pfam" id="PF01839">
    <property type="entry name" value="FG-GAP"/>
    <property type="match status" value="1"/>
</dbReference>
<evidence type="ECO:0008006" key="19">
    <source>
        <dbReference type="Google" id="ProtNLM"/>
    </source>
</evidence>
<evidence type="ECO:0000259" key="16">
    <source>
        <dbReference type="Pfam" id="PF20806"/>
    </source>
</evidence>
<dbReference type="EMBL" id="JAHHUM010002384">
    <property type="protein sequence ID" value="KAK5603980.1"/>
    <property type="molecule type" value="Genomic_DNA"/>
</dbReference>
<dbReference type="InterPro" id="IPR048285">
    <property type="entry name" value="Integrin_alpha_Ig-like_2"/>
</dbReference>
<dbReference type="SUPFAM" id="SSF69179">
    <property type="entry name" value="Integrin domains"/>
    <property type="match status" value="3"/>
</dbReference>
<organism evidence="17 18">
    <name type="scientific">Crenichthys baileyi</name>
    <name type="common">White River springfish</name>
    <dbReference type="NCBI Taxonomy" id="28760"/>
    <lineage>
        <taxon>Eukaryota</taxon>
        <taxon>Metazoa</taxon>
        <taxon>Chordata</taxon>
        <taxon>Craniata</taxon>
        <taxon>Vertebrata</taxon>
        <taxon>Euteleostomi</taxon>
        <taxon>Actinopterygii</taxon>
        <taxon>Neopterygii</taxon>
        <taxon>Teleostei</taxon>
        <taxon>Neoteleostei</taxon>
        <taxon>Acanthomorphata</taxon>
        <taxon>Ovalentaria</taxon>
        <taxon>Atherinomorphae</taxon>
        <taxon>Cyprinodontiformes</taxon>
        <taxon>Goodeidae</taxon>
        <taxon>Crenichthys</taxon>
    </lineage>
</organism>
<evidence type="ECO:0000313" key="18">
    <source>
        <dbReference type="Proteomes" id="UP001311232"/>
    </source>
</evidence>
<keyword evidence="8 13" id="KW-0401">Integrin</keyword>
<evidence type="ECO:0000256" key="1">
    <source>
        <dbReference type="ARBA" id="ARBA00004479"/>
    </source>
</evidence>
<dbReference type="AlphaFoldDB" id="A0AAV9R6K7"/>
<reference evidence="17 18" key="1">
    <citation type="submission" date="2021-06" db="EMBL/GenBank/DDBJ databases">
        <authorList>
            <person name="Palmer J.M."/>
        </authorList>
    </citation>
    <scope>NUCLEOTIDE SEQUENCE [LARGE SCALE GENOMIC DNA]</scope>
    <source>
        <strain evidence="17 18">MEX-2019</strain>
        <tissue evidence="17">Muscle</tissue>
    </source>
</reference>
<dbReference type="Gene3D" id="2.60.40.1510">
    <property type="entry name" value="ntegrin, alpha v. Chain A, domain 3"/>
    <property type="match status" value="1"/>
</dbReference>
<dbReference type="Gene3D" id="2.130.10.130">
    <property type="entry name" value="Integrin alpha, N-terminal"/>
    <property type="match status" value="1"/>
</dbReference>
<dbReference type="GO" id="GO:0005178">
    <property type="term" value="F:integrin binding"/>
    <property type="evidence" value="ECO:0007669"/>
    <property type="project" value="TreeGrafter"/>
</dbReference>
<feature type="transmembrane region" description="Helical" evidence="13">
    <location>
        <begin position="654"/>
        <end position="678"/>
    </location>
</feature>
<comment type="similarity">
    <text evidence="2 13">Belongs to the integrin alpha chain family.</text>
</comment>
<evidence type="ECO:0000256" key="8">
    <source>
        <dbReference type="ARBA" id="ARBA00023037"/>
    </source>
</evidence>
<keyword evidence="9 13" id="KW-0472">Membrane</keyword>
<evidence type="ECO:0000256" key="7">
    <source>
        <dbReference type="ARBA" id="ARBA00022989"/>
    </source>
</evidence>
<dbReference type="GO" id="GO:0098609">
    <property type="term" value="P:cell-cell adhesion"/>
    <property type="evidence" value="ECO:0007669"/>
    <property type="project" value="TreeGrafter"/>
</dbReference>
<dbReference type="GO" id="GO:0007229">
    <property type="term" value="P:integrin-mediated signaling pathway"/>
    <property type="evidence" value="ECO:0007669"/>
    <property type="project" value="UniProtKB-KW"/>
</dbReference>
<evidence type="ECO:0000256" key="5">
    <source>
        <dbReference type="ARBA" id="ARBA00022737"/>
    </source>
</evidence>
<dbReference type="InterPro" id="IPR028994">
    <property type="entry name" value="Integrin_alpha_N"/>
</dbReference>
<feature type="repeat" description="FG-GAP" evidence="12">
    <location>
        <begin position="18"/>
        <end position="75"/>
    </location>
</feature>
<dbReference type="PROSITE" id="PS51470">
    <property type="entry name" value="FG_GAP"/>
    <property type="match status" value="2"/>
</dbReference>
<dbReference type="PRINTS" id="PR01185">
    <property type="entry name" value="INTEGRINA"/>
</dbReference>
<feature type="domain" description="Integrin alpha second immunoglobulin-like" evidence="15">
    <location>
        <begin position="277"/>
        <end position="425"/>
    </location>
</feature>
<dbReference type="SUPFAM" id="SSF69318">
    <property type="entry name" value="Integrin alpha N-terminal domain"/>
    <property type="match status" value="1"/>
</dbReference>
<keyword evidence="18" id="KW-1185">Reference proteome</keyword>
<keyword evidence="3 13" id="KW-0812">Transmembrane</keyword>
<dbReference type="InterPro" id="IPR013519">
    <property type="entry name" value="Int_alpha_beta-p"/>
</dbReference>
<feature type="domain" description="Integrin alpha first immunoglubulin-like" evidence="14">
    <location>
        <begin position="123"/>
        <end position="272"/>
    </location>
</feature>
<evidence type="ECO:0000256" key="6">
    <source>
        <dbReference type="ARBA" id="ARBA00022889"/>
    </source>
</evidence>
<dbReference type="Pfam" id="PF20805">
    <property type="entry name" value="Integrin_A_Ig_2"/>
    <property type="match status" value="1"/>
</dbReference>
<proteinExistence type="inferred from homology"/>
<evidence type="ECO:0000256" key="9">
    <source>
        <dbReference type="ARBA" id="ARBA00023136"/>
    </source>
</evidence>
<keyword evidence="6 13" id="KW-0130">Cell adhesion</keyword>
<sequence>MIGGAVFIFINTKGKHWEKIVPIELHGNKESMFGLAVENIGDINQDGYGDIAVGAPYDDSGRVYIYCGSPKGINRKSAQTLSPGLKTVNLFGYSLSGNLDMDNNQYPDLAVGSLSDHVFIFRAKPVVSLSSSLQITPNQIDIKKKRCSERTCYFAGQACFTYTSHPASFNPKLMLNYTFEADFGQKRSRPRVILQGSSQGKLELSAQQKQICTRMKLQLLRDIVDKLRSIPVSVTVSLWNSTETTSVSSDQSNMNPVLNIYQQSTTVTEITLMNQGCGSDNICQSNLQLHYKFCSKTTQNDRNIFKSLVRDEGVAVITPSDEEIALEITVTNRNGDDAHQCHSVIVLPDTVRYSSVLFSGAEEDISCTANDNGTLIDCDLGNPLQRDTEVTFYIMLTTSGISLNTTVVNVILQLETTSVQPIQLIEASAKVVFELELQVNGLLRPSQVSLGDIMKGESAIKSANEIGPSVQYEFRITNLGRPLKSFANASLNINWPKENSVGKWLLYLVHISSEGVHAVPCTPVDEVNPLKLVKGWDAPPRQRREAKLEASSTEGLSIIPSRRKYKTLTCSDGLECVQIRCPLLGLDSTARVVLHSRLWNITLAEDYISLNYLDIVVEASLSLSSSFENIGLKSIRPVKLTVFLERKVKFLTKVAWWIIFLTVLSLLLCLGFIVSLLWKRDCIRGLAHKNKPSHDQDEKAEMAPLKG</sequence>
<protein>
    <recommendedName>
        <fullName evidence="19">Integrin alpha-2 domain-containing protein</fullName>
    </recommendedName>
</protein>
<keyword evidence="7 13" id="KW-1133">Transmembrane helix</keyword>
<dbReference type="Pfam" id="PF20806">
    <property type="entry name" value="Integrin_A_Ig_3"/>
    <property type="match status" value="1"/>
</dbReference>
<comment type="subcellular location">
    <subcellularLocation>
        <location evidence="1 13">Membrane</location>
        <topology evidence="1 13">Single-pass type I membrane protein</topology>
    </subcellularLocation>
</comment>
<dbReference type="InterPro" id="IPR048286">
    <property type="entry name" value="Integrin_alpha_Ig-like_3"/>
</dbReference>
<dbReference type="GO" id="GO:0033627">
    <property type="term" value="P:cell adhesion mediated by integrin"/>
    <property type="evidence" value="ECO:0007669"/>
    <property type="project" value="TreeGrafter"/>
</dbReference>
<feature type="domain" description="Integrin alpha third immunoglobulin-like" evidence="16">
    <location>
        <begin position="437"/>
        <end position="636"/>
    </location>
</feature>
<evidence type="ECO:0000256" key="13">
    <source>
        <dbReference type="RuleBase" id="RU003762"/>
    </source>
</evidence>
<name>A0AAV9R6K7_9TELE</name>
<dbReference type="Gene3D" id="2.60.40.1460">
    <property type="entry name" value="Integrin domains. Chain A, domain 2"/>
    <property type="match status" value="1"/>
</dbReference>
<keyword evidence="4" id="KW-0732">Signal</keyword>
<dbReference type="InterPro" id="IPR013517">
    <property type="entry name" value="FG-GAP"/>
</dbReference>
<dbReference type="InterPro" id="IPR000413">
    <property type="entry name" value="Integrin_alpha"/>
</dbReference>
<feature type="repeat" description="FG-GAP" evidence="12">
    <location>
        <begin position="77"/>
        <end position="138"/>
    </location>
</feature>
<dbReference type="GO" id="GO:0008305">
    <property type="term" value="C:integrin complex"/>
    <property type="evidence" value="ECO:0007669"/>
    <property type="project" value="InterPro"/>
</dbReference>
<dbReference type="GO" id="GO:0009897">
    <property type="term" value="C:external side of plasma membrane"/>
    <property type="evidence" value="ECO:0007669"/>
    <property type="project" value="TreeGrafter"/>
</dbReference>
<dbReference type="Proteomes" id="UP001311232">
    <property type="component" value="Unassembled WGS sequence"/>
</dbReference>
<gene>
    <name evidence="17" type="ORF">CRENBAI_025044</name>
</gene>